<gene>
    <name evidence="2" type="ORF">AAF712_005651</name>
</gene>
<sequence length="175" mass="18820">MCAPAPINPARIQTAPEPKLVNANAKQPTVQPRAEGQARSMKGGLRKPQPKDYHKGSKVDSVADQPTRLSLETRTLNDCPSEFTKTPTCGSQFKTTGKRAVEDSKPQMKSQLNGEKAASSHKANRGNGVIRKSAPPQNSRSTCKTVPVSNKRTRQPEAKQGAKEQTGGSATRMMG</sequence>
<organism evidence="2 3">
    <name type="scientific">Marasmius tenuissimus</name>
    <dbReference type="NCBI Taxonomy" id="585030"/>
    <lineage>
        <taxon>Eukaryota</taxon>
        <taxon>Fungi</taxon>
        <taxon>Dikarya</taxon>
        <taxon>Basidiomycota</taxon>
        <taxon>Agaricomycotina</taxon>
        <taxon>Agaricomycetes</taxon>
        <taxon>Agaricomycetidae</taxon>
        <taxon>Agaricales</taxon>
        <taxon>Marasmiineae</taxon>
        <taxon>Marasmiaceae</taxon>
        <taxon>Marasmius</taxon>
    </lineage>
</organism>
<feature type="compositionally biased region" description="Polar residues" evidence="1">
    <location>
        <begin position="135"/>
        <end position="150"/>
    </location>
</feature>
<keyword evidence="3" id="KW-1185">Reference proteome</keyword>
<reference evidence="2 3" key="1">
    <citation type="submission" date="2024-05" db="EMBL/GenBank/DDBJ databases">
        <title>A draft genome resource for the thread blight pathogen Marasmius tenuissimus strain MS-2.</title>
        <authorList>
            <person name="Yulfo-Soto G.E."/>
            <person name="Baruah I.K."/>
            <person name="Amoako-Attah I."/>
            <person name="Bukari Y."/>
            <person name="Meinhardt L.W."/>
            <person name="Bailey B.A."/>
            <person name="Cohen S.P."/>
        </authorList>
    </citation>
    <scope>NUCLEOTIDE SEQUENCE [LARGE SCALE GENOMIC DNA]</scope>
    <source>
        <strain evidence="2 3">MS-2</strain>
    </source>
</reference>
<feature type="region of interest" description="Disordered" evidence="1">
    <location>
        <begin position="1"/>
        <end position="175"/>
    </location>
</feature>
<dbReference type="Proteomes" id="UP001437256">
    <property type="component" value="Unassembled WGS sequence"/>
</dbReference>
<proteinExistence type="predicted"/>
<evidence type="ECO:0000313" key="2">
    <source>
        <dbReference type="EMBL" id="KAL0067255.1"/>
    </source>
</evidence>
<name>A0ABR3A0Z5_9AGAR</name>
<evidence type="ECO:0000256" key="1">
    <source>
        <dbReference type="SAM" id="MobiDB-lite"/>
    </source>
</evidence>
<evidence type="ECO:0000313" key="3">
    <source>
        <dbReference type="Proteomes" id="UP001437256"/>
    </source>
</evidence>
<accession>A0ABR3A0Z5</accession>
<protein>
    <submittedName>
        <fullName evidence="2">Uncharacterized protein</fullName>
    </submittedName>
</protein>
<feature type="compositionally biased region" description="Basic and acidic residues" evidence="1">
    <location>
        <begin position="49"/>
        <end position="58"/>
    </location>
</feature>
<feature type="compositionally biased region" description="Polar residues" evidence="1">
    <location>
        <begin position="67"/>
        <end position="95"/>
    </location>
</feature>
<dbReference type="EMBL" id="JBBXMP010000027">
    <property type="protein sequence ID" value="KAL0067255.1"/>
    <property type="molecule type" value="Genomic_DNA"/>
</dbReference>
<comment type="caution">
    <text evidence="2">The sequence shown here is derived from an EMBL/GenBank/DDBJ whole genome shotgun (WGS) entry which is preliminary data.</text>
</comment>